<evidence type="ECO:0000313" key="3">
    <source>
        <dbReference type="Proteomes" id="UP000765509"/>
    </source>
</evidence>
<feature type="domain" description="Tet-like 2OG-Fe(II) oxygenase" evidence="1">
    <location>
        <begin position="4"/>
        <end position="162"/>
    </location>
</feature>
<evidence type="ECO:0000259" key="1">
    <source>
        <dbReference type="Pfam" id="PF20515"/>
    </source>
</evidence>
<comment type="caution">
    <text evidence="2">The sequence shown here is derived from an EMBL/GenBank/DDBJ whole genome shotgun (WGS) entry which is preliminary data.</text>
</comment>
<evidence type="ECO:0000313" key="2">
    <source>
        <dbReference type="EMBL" id="MBW0508145.1"/>
    </source>
</evidence>
<keyword evidence="3" id="KW-1185">Reference proteome</keyword>
<gene>
    <name evidence="2" type="ORF">O181_047860</name>
</gene>
<dbReference type="AlphaFoldDB" id="A0A9Q3DW43"/>
<organism evidence="2 3">
    <name type="scientific">Austropuccinia psidii MF-1</name>
    <dbReference type="NCBI Taxonomy" id="1389203"/>
    <lineage>
        <taxon>Eukaryota</taxon>
        <taxon>Fungi</taxon>
        <taxon>Dikarya</taxon>
        <taxon>Basidiomycota</taxon>
        <taxon>Pucciniomycotina</taxon>
        <taxon>Pucciniomycetes</taxon>
        <taxon>Pucciniales</taxon>
        <taxon>Sphaerophragmiaceae</taxon>
        <taxon>Austropuccinia</taxon>
    </lineage>
</organism>
<protein>
    <recommendedName>
        <fullName evidence="1">Tet-like 2OG-Fe(II) oxygenase domain-containing protein</fullName>
    </recommendedName>
</protein>
<dbReference type="EMBL" id="AVOT02020154">
    <property type="protein sequence ID" value="MBW0508145.1"/>
    <property type="molecule type" value="Genomic_DNA"/>
</dbReference>
<dbReference type="InterPro" id="IPR046798">
    <property type="entry name" value="2OG-FeII_Oxy_6"/>
</dbReference>
<reference evidence="2" key="1">
    <citation type="submission" date="2021-03" db="EMBL/GenBank/DDBJ databases">
        <title>Draft genome sequence of rust myrtle Austropuccinia psidii MF-1, a brazilian biotype.</title>
        <authorList>
            <person name="Quecine M.C."/>
            <person name="Pachon D.M.R."/>
            <person name="Bonatelli M.L."/>
            <person name="Correr F.H."/>
            <person name="Franceschini L.M."/>
            <person name="Leite T.F."/>
            <person name="Margarido G.R.A."/>
            <person name="Almeida C.A."/>
            <person name="Ferrarezi J.A."/>
            <person name="Labate C.A."/>
        </authorList>
    </citation>
    <scope>NUCLEOTIDE SEQUENCE</scope>
    <source>
        <strain evidence="2">MF-1</strain>
    </source>
</reference>
<dbReference type="Pfam" id="PF20515">
    <property type="entry name" value="2OG-FeII_Oxy_6"/>
    <property type="match status" value="1"/>
</dbReference>
<name>A0A9Q3DW43_9BASI</name>
<sequence>MSEVEVNQWDESSQFLFCKDKFTDPIPRDGALLEGLMFAIGWHKCSTKNKQSGIYGSLGRIEDAKDEWWNQGPNLSLVGCILGESLQYAGDQLFQMMQTCYNSLGVPFFNQVSYEANISTNQGAFEFASTLTFTMNGFKKFPHVDKDEFLFALGWWFQAYKRTC</sequence>
<proteinExistence type="predicted"/>
<dbReference type="OrthoDB" id="2505591at2759"/>
<accession>A0A9Q3DW43</accession>
<dbReference type="Proteomes" id="UP000765509">
    <property type="component" value="Unassembled WGS sequence"/>
</dbReference>